<evidence type="ECO:0000259" key="2">
    <source>
        <dbReference type="Pfam" id="PF09995"/>
    </source>
</evidence>
<dbReference type="Proteomes" id="UP000291469">
    <property type="component" value="Chromosome"/>
</dbReference>
<feature type="domain" description="ER-bound oxygenase mpaB/mpaB'/Rubber oxygenase catalytic" evidence="2">
    <location>
        <begin position="55"/>
        <end position="309"/>
    </location>
</feature>
<sequence>MPTPFRRLAGLSPHGLPLARTLVRSGLARVFGAPPFDVTADPGDPGLFGPGSASWRIIAEPAAIAGGVRALLVQLLHPHAMAGVADHSAFRTDPLGRLHRTSAYITVTTFGSTREALDTARVIRRVHTTVRGTAPDGRSYAAEEPRLLGWVSLALTSSMLATDAVFAPRPAEPDVVDRFVAEQARAASLLDARVDLERLAADPEALTALRTGRLELPLVREGWVPTTGAELDARLAAYRPELTITEQGREAFRFLRWPPLPPTLRAAYLPLLAGALATLAPAQRALLDLPSGRLATAPATAQTRALLGALRLTVGTSPARDAAARRAASDPAGTDHALGA</sequence>
<evidence type="ECO:0000313" key="3">
    <source>
        <dbReference type="EMBL" id="QBI21331.1"/>
    </source>
</evidence>
<name>A0A411YJJ0_9ACTN</name>
<dbReference type="Pfam" id="PF09995">
    <property type="entry name" value="MPAB_Lcp_cat"/>
    <property type="match status" value="1"/>
</dbReference>
<dbReference type="GO" id="GO:0016491">
    <property type="term" value="F:oxidoreductase activity"/>
    <property type="evidence" value="ECO:0007669"/>
    <property type="project" value="InterPro"/>
</dbReference>
<evidence type="ECO:0000256" key="1">
    <source>
        <dbReference type="SAM" id="MobiDB-lite"/>
    </source>
</evidence>
<dbReference type="PANTHER" id="PTHR36151:SF3">
    <property type="entry name" value="ER-BOUND OXYGENASE MPAB_MPAB'_RUBBER OXYGENASE CATALYTIC DOMAIN-CONTAINING PROTEIN"/>
    <property type="match status" value="1"/>
</dbReference>
<dbReference type="AlphaFoldDB" id="A0A411YJJ0"/>
<evidence type="ECO:0000313" key="4">
    <source>
        <dbReference type="Proteomes" id="UP000291469"/>
    </source>
</evidence>
<accession>A0A411YJJ0</accession>
<feature type="region of interest" description="Disordered" evidence="1">
    <location>
        <begin position="321"/>
        <end position="340"/>
    </location>
</feature>
<dbReference type="RefSeq" id="WP_131156324.1">
    <property type="nucleotide sequence ID" value="NZ_CP036402.1"/>
</dbReference>
<organism evidence="3 4">
    <name type="scientific">Egibacter rhizosphaerae</name>
    <dbReference type="NCBI Taxonomy" id="1670831"/>
    <lineage>
        <taxon>Bacteria</taxon>
        <taxon>Bacillati</taxon>
        <taxon>Actinomycetota</taxon>
        <taxon>Nitriliruptoria</taxon>
        <taxon>Egibacterales</taxon>
        <taxon>Egibacteraceae</taxon>
        <taxon>Egibacter</taxon>
    </lineage>
</organism>
<dbReference type="OrthoDB" id="108890at2"/>
<dbReference type="PANTHER" id="PTHR36151">
    <property type="entry name" value="BLR2777 PROTEIN"/>
    <property type="match status" value="1"/>
</dbReference>
<reference evidence="3 4" key="1">
    <citation type="submission" date="2019-01" db="EMBL/GenBank/DDBJ databases">
        <title>Egibacter rhizosphaerae EGI 80759T.</title>
        <authorList>
            <person name="Chen D.-D."/>
            <person name="Tian Y."/>
            <person name="Jiao J.-Y."/>
            <person name="Zhang X.-T."/>
            <person name="Zhang Y.-G."/>
            <person name="Zhang Y."/>
            <person name="Xiao M."/>
            <person name="Shu W.-S."/>
            <person name="Li W.-J."/>
        </authorList>
    </citation>
    <scope>NUCLEOTIDE SEQUENCE [LARGE SCALE GENOMIC DNA]</scope>
    <source>
        <strain evidence="3 4">EGI 80759</strain>
    </source>
</reference>
<dbReference type="InterPro" id="IPR018713">
    <property type="entry name" value="MPAB/Lcp_cat_dom"/>
</dbReference>
<protein>
    <submittedName>
        <fullName evidence="3">DUF2236 domain-containing protein</fullName>
    </submittedName>
</protein>
<dbReference type="KEGG" id="erz:ER308_18325"/>
<keyword evidence="4" id="KW-1185">Reference proteome</keyword>
<proteinExistence type="predicted"/>
<gene>
    <name evidence="3" type="ORF">ER308_18325</name>
</gene>
<dbReference type="EMBL" id="CP036402">
    <property type="protein sequence ID" value="QBI21331.1"/>
    <property type="molecule type" value="Genomic_DNA"/>
</dbReference>